<dbReference type="Proteomes" id="UP000262004">
    <property type="component" value="Chromosome"/>
</dbReference>
<comment type="similarity">
    <text evidence="2">Belongs to the MreD family.</text>
</comment>
<dbReference type="OrthoDB" id="5296998at2"/>
<name>A0A2Z6DVB0_HYDTE</name>
<evidence type="ECO:0000256" key="5">
    <source>
        <dbReference type="ARBA" id="ARBA00022960"/>
    </source>
</evidence>
<evidence type="ECO:0000313" key="9">
    <source>
        <dbReference type="EMBL" id="BBD76374.1"/>
    </source>
</evidence>
<organism evidence="9 10">
    <name type="scientific">Hydrogenophilus thermoluteolus</name>
    <name type="common">Pseudomonas hydrogenothermophila</name>
    <dbReference type="NCBI Taxonomy" id="297"/>
    <lineage>
        <taxon>Bacteria</taxon>
        <taxon>Pseudomonadati</taxon>
        <taxon>Pseudomonadota</taxon>
        <taxon>Hydrogenophilia</taxon>
        <taxon>Hydrogenophilales</taxon>
        <taxon>Hydrogenophilaceae</taxon>
        <taxon>Hydrogenophilus</taxon>
    </lineage>
</organism>
<protein>
    <submittedName>
        <fullName evidence="9">Rod shape-determining protein MreD</fullName>
    </submittedName>
</protein>
<accession>A0A2Z6DVB0</accession>
<evidence type="ECO:0000256" key="8">
    <source>
        <dbReference type="SAM" id="Phobius"/>
    </source>
</evidence>
<sequence length="175" mass="19830">MEQPTHRSRELLSPPSRAWMIVTLLGALALDLIPRPWTTVWGPEATLMTLTFWALRSPAWTGFGLTLLVSIALDVGRGAVLGQTALAAIWVVWGAQKWRSRVLWFGPFGQAVHLVWLWAGALAVQVAVRWLVVGDGIFAYGYLLSPLWMALVWPIWYALLLWPQRWRAELPKHRV</sequence>
<dbReference type="EMBL" id="AP018558">
    <property type="protein sequence ID" value="BBD76374.1"/>
    <property type="molecule type" value="Genomic_DNA"/>
</dbReference>
<gene>
    <name evidence="9" type="primary">mreD</name>
    <name evidence="9" type="ORF">HPTL_0104</name>
</gene>
<dbReference type="NCBIfam" id="TIGR03426">
    <property type="entry name" value="shape_MreD"/>
    <property type="match status" value="1"/>
</dbReference>
<feature type="transmembrane region" description="Helical" evidence="8">
    <location>
        <begin position="139"/>
        <end position="162"/>
    </location>
</feature>
<keyword evidence="4 8" id="KW-0812">Transmembrane</keyword>
<keyword evidence="3" id="KW-1003">Cell membrane</keyword>
<dbReference type="InterPro" id="IPR007227">
    <property type="entry name" value="Cell_shape_determining_MreD"/>
</dbReference>
<dbReference type="KEGG" id="htl:HPTL_0104"/>
<evidence type="ECO:0000256" key="3">
    <source>
        <dbReference type="ARBA" id="ARBA00022475"/>
    </source>
</evidence>
<evidence type="ECO:0000313" key="10">
    <source>
        <dbReference type="Proteomes" id="UP000262004"/>
    </source>
</evidence>
<keyword evidence="10" id="KW-1185">Reference proteome</keyword>
<proteinExistence type="inferred from homology"/>
<feature type="transmembrane region" description="Helical" evidence="8">
    <location>
        <begin position="16"/>
        <end position="33"/>
    </location>
</feature>
<evidence type="ECO:0000256" key="1">
    <source>
        <dbReference type="ARBA" id="ARBA00004651"/>
    </source>
</evidence>
<evidence type="ECO:0000256" key="4">
    <source>
        <dbReference type="ARBA" id="ARBA00022692"/>
    </source>
</evidence>
<reference evidence="9 10" key="1">
    <citation type="submission" date="2018-04" db="EMBL/GenBank/DDBJ databases">
        <title>Complete genome sequence of Hydrogenophilus thermoluteolus TH-1.</title>
        <authorList>
            <person name="Arai H."/>
        </authorList>
    </citation>
    <scope>NUCLEOTIDE SEQUENCE [LARGE SCALE GENOMIC DNA]</scope>
    <source>
        <strain evidence="9 10">TH-1</strain>
    </source>
</reference>
<dbReference type="GO" id="GO:0005886">
    <property type="term" value="C:plasma membrane"/>
    <property type="evidence" value="ECO:0007669"/>
    <property type="project" value="UniProtKB-SubCell"/>
</dbReference>
<dbReference type="AlphaFoldDB" id="A0A2Z6DVB0"/>
<dbReference type="GO" id="GO:0008360">
    <property type="term" value="P:regulation of cell shape"/>
    <property type="evidence" value="ECO:0007669"/>
    <property type="project" value="UniProtKB-KW"/>
</dbReference>
<keyword evidence="7 8" id="KW-0472">Membrane</keyword>
<keyword evidence="6 8" id="KW-1133">Transmembrane helix</keyword>
<comment type="subcellular location">
    <subcellularLocation>
        <location evidence="1">Cell membrane</location>
        <topology evidence="1">Multi-pass membrane protein</topology>
    </subcellularLocation>
</comment>
<keyword evidence="5" id="KW-0133">Cell shape</keyword>
<evidence type="ECO:0000256" key="7">
    <source>
        <dbReference type="ARBA" id="ARBA00023136"/>
    </source>
</evidence>
<dbReference type="RefSeq" id="WP_119334225.1">
    <property type="nucleotide sequence ID" value="NZ_AP018558.1"/>
</dbReference>
<evidence type="ECO:0000256" key="2">
    <source>
        <dbReference type="ARBA" id="ARBA00007776"/>
    </source>
</evidence>
<evidence type="ECO:0000256" key="6">
    <source>
        <dbReference type="ARBA" id="ARBA00022989"/>
    </source>
</evidence>